<evidence type="ECO:0000259" key="4">
    <source>
        <dbReference type="Pfam" id="PF00884"/>
    </source>
</evidence>
<dbReference type="PANTHER" id="PTHR42693">
    <property type="entry name" value="ARYLSULFATASE FAMILY MEMBER"/>
    <property type="match status" value="1"/>
</dbReference>
<protein>
    <submittedName>
        <fullName evidence="5">Sulfatase</fullName>
    </submittedName>
</protein>
<keyword evidence="3" id="KW-0732">Signal</keyword>
<dbReference type="AlphaFoldDB" id="A0A1M7JJ25"/>
<keyword evidence="6" id="KW-1185">Reference proteome</keyword>
<dbReference type="Pfam" id="PF00884">
    <property type="entry name" value="Sulfatase"/>
    <property type="match status" value="1"/>
</dbReference>
<gene>
    <name evidence="5" type="ORF">SAMN05444366_3379</name>
</gene>
<dbReference type="PANTHER" id="PTHR42693:SF53">
    <property type="entry name" value="ENDO-4-O-SULFATASE"/>
    <property type="match status" value="1"/>
</dbReference>
<evidence type="ECO:0000256" key="2">
    <source>
        <dbReference type="ARBA" id="ARBA00022801"/>
    </source>
</evidence>
<dbReference type="RefSeq" id="WP_262987437.1">
    <property type="nucleotide sequence ID" value="NZ_FRBY01000005.1"/>
</dbReference>
<feature type="signal peptide" evidence="3">
    <location>
        <begin position="1"/>
        <end position="20"/>
    </location>
</feature>
<evidence type="ECO:0000256" key="3">
    <source>
        <dbReference type="SAM" id="SignalP"/>
    </source>
</evidence>
<sequence>MNIKALFTIFSTAIFMHVTAQQTNILWIVTDDQRPDALECYNLATRGEKESAFGYVSSPNINKLADEGVMFVNAYTNSPICGPL</sequence>
<proteinExistence type="inferred from homology"/>
<keyword evidence="2" id="KW-0378">Hydrolase</keyword>
<evidence type="ECO:0000313" key="6">
    <source>
        <dbReference type="Proteomes" id="UP000184121"/>
    </source>
</evidence>
<dbReference type="STRING" id="29534.SAMN05444366_3379"/>
<organism evidence="5 6">
    <name type="scientific">Flavobacterium saccharophilum</name>
    <dbReference type="NCBI Taxonomy" id="29534"/>
    <lineage>
        <taxon>Bacteria</taxon>
        <taxon>Pseudomonadati</taxon>
        <taxon>Bacteroidota</taxon>
        <taxon>Flavobacteriia</taxon>
        <taxon>Flavobacteriales</taxon>
        <taxon>Flavobacteriaceae</taxon>
        <taxon>Flavobacterium</taxon>
    </lineage>
</organism>
<comment type="similarity">
    <text evidence="1">Belongs to the sulfatase family.</text>
</comment>
<dbReference type="SUPFAM" id="SSF53649">
    <property type="entry name" value="Alkaline phosphatase-like"/>
    <property type="match status" value="1"/>
</dbReference>
<dbReference type="EMBL" id="FRBY01000005">
    <property type="protein sequence ID" value="SHM52968.1"/>
    <property type="molecule type" value="Genomic_DNA"/>
</dbReference>
<feature type="chain" id="PRO_5012636022" evidence="3">
    <location>
        <begin position="21"/>
        <end position="84"/>
    </location>
</feature>
<evidence type="ECO:0000313" key="5">
    <source>
        <dbReference type="EMBL" id="SHM52968.1"/>
    </source>
</evidence>
<reference evidence="6" key="1">
    <citation type="submission" date="2016-11" db="EMBL/GenBank/DDBJ databases">
        <authorList>
            <person name="Varghese N."/>
            <person name="Submissions S."/>
        </authorList>
    </citation>
    <scope>NUCLEOTIDE SEQUENCE [LARGE SCALE GENOMIC DNA]</scope>
    <source>
        <strain evidence="6">DSM 1811</strain>
    </source>
</reference>
<dbReference type="InterPro" id="IPR050738">
    <property type="entry name" value="Sulfatase"/>
</dbReference>
<dbReference type="GO" id="GO:0004065">
    <property type="term" value="F:arylsulfatase activity"/>
    <property type="evidence" value="ECO:0007669"/>
    <property type="project" value="TreeGrafter"/>
</dbReference>
<dbReference type="Gene3D" id="3.40.720.10">
    <property type="entry name" value="Alkaline Phosphatase, subunit A"/>
    <property type="match status" value="1"/>
</dbReference>
<evidence type="ECO:0000256" key="1">
    <source>
        <dbReference type="ARBA" id="ARBA00008779"/>
    </source>
</evidence>
<feature type="domain" description="Sulfatase N-terminal" evidence="4">
    <location>
        <begin position="24"/>
        <end position="83"/>
    </location>
</feature>
<accession>A0A1M7JJ25</accession>
<dbReference type="InterPro" id="IPR017850">
    <property type="entry name" value="Alkaline_phosphatase_core_sf"/>
</dbReference>
<dbReference type="Proteomes" id="UP000184121">
    <property type="component" value="Unassembled WGS sequence"/>
</dbReference>
<name>A0A1M7JJ25_9FLAO</name>
<dbReference type="InterPro" id="IPR000917">
    <property type="entry name" value="Sulfatase_N"/>
</dbReference>